<dbReference type="HOGENOM" id="CLU_191962_2_1_0"/>
<dbReference type="Proteomes" id="UP000030661">
    <property type="component" value="Unassembled WGS sequence"/>
</dbReference>
<dbReference type="eggNOG" id="ENOG50333CW">
    <property type="taxonomic scope" value="Bacteria"/>
</dbReference>
<proteinExistence type="predicted"/>
<protein>
    <submittedName>
        <fullName evidence="1">Uncharacterized protein</fullName>
    </submittedName>
</protein>
<gene>
    <name evidence="1" type="ORF">U27_00431</name>
</gene>
<dbReference type="STRING" id="1499967.U27_00431"/>
<reference evidence="1" key="1">
    <citation type="journal article" date="2015" name="PeerJ">
        <title>First genomic representation of candidate bacterial phylum KSB3 points to enhanced environmental sensing as a trigger of wastewater bulking.</title>
        <authorList>
            <person name="Sekiguchi Y."/>
            <person name="Ohashi A."/>
            <person name="Parks D.H."/>
            <person name="Yamauchi T."/>
            <person name="Tyson G.W."/>
            <person name="Hugenholtz P."/>
        </authorList>
    </citation>
    <scope>NUCLEOTIDE SEQUENCE [LARGE SCALE GENOMIC DNA]</scope>
</reference>
<dbReference type="AlphaFoldDB" id="A0A081C7H9"/>
<name>A0A081C7H9_VECG1</name>
<evidence type="ECO:0000313" key="1">
    <source>
        <dbReference type="EMBL" id="GAK60534.1"/>
    </source>
</evidence>
<organism evidence="1">
    <name type="scientific">Vecturithrix granuli</name>
    <dbReference type="NCBI Taxonomy" id="1499967"/>
    <lineage>
        <taxon>Bacteria</taxon>
        <taxon>Candidatus Moduliflexota</taxon>
        <taxon>Candidatus Vecturitrichia</taxon>
        <taxon>Candidatus Vecturitrichales</taxon>
        <taxon>Candidatus Vecturitrichaceae</taxon>
        <taxon>Candidatus Vecturithrix</taxon>
    </lineage>
</organism>
<keyword evidence="2" id="KW-1185">Reference proteome</keyword>
<evidence type="ECO:0000313" key="2">
    <source>
        <dbReference type="Proteomes" id="UP000030661"/>
    </source>
</evidence>
<sequence length="59" mass="6665">MATVKERVKMVIDEMPDDVSIAEILQELAFQLMIDRGIADSDANRVIADTQLESEIEAW</sequence>
<accession>A0A081C7H9</accession>
<dbReference type="EMBL" id="DF820473">
    <property type="protein sequence ID" value="GAK60534.1"/>
    <property type="molecule type" value="Genomic_DNA"/>
</dbReference>